<dbReference type="AlphaFoldDB" id="A0A3B0T8F0"/>
<feature type="domain" description="Carboxymuconolactone decarboxylase-like" evidence="1">
    <location>
        <begin position="40"/>
        <end position="107"/>
    </location>
</feature>
<dbReference type="InterPro" id="IPR004675">
    <property type="entry name" value="AhpD_core"/>
</dbReference>
<dbReference type="InterPro" id="IPR003779">
    <property type="entry name" value="CMD-like"/>
</dbReference>
<evidence type="ECO:0000313" key="2">
    <source>
        <dbReference type="EMBL" id="VAW03256.1"/>
    </source>
</evidence>
<dbReference type="EMBL" id="UOEC01000209">
    <property type="protein sequence ID" value="VAW03256.1"/>
    <property type="molecule type" value="Genomic_DNA"/>
</dbReference>
<reference evidence="2" key="1">
    <citation type="submission" date="2018-06" db="EMBL/GenBank/DDBJ databases">
        <authorList>
            <person name="Zhirakovskaya E."/>
        </authorList>
    </citation>
    <scope>NUCLEOTIDE SEQUENCE</scope>
</reference>
<sequence length="185" mass="20074">MKIQFHTIDDAPEAAKTDLQNLEKAYGVVPNLFAGLAASPAAVKSYMAIAGNMKEHGVLNPVEQQVVYITVSAQNGCDYCVAAHSTGAGKVKMPDDVLAALRAQEALPDVKLDALRTFALAMLDQRGYMSDEDLAAFAKAGYGQAHVLEVITIMAHKTMSNYFNHIAKTPLDAMFKLQEWQTTAR</sequence>
<evidence type="ECO:0000259" key="1">
    <source>
        <dbReference type="Pfam" id="PF02627"/>
    </source>
</evidence>
<organism evidence="2">
    <name type="scientific">hydrothermal vent metagenome</name>
    <dbReference type="NCBI Taxonomy" id="652676"/>
    <lineage>
        <taxon>unclassified sequences</taxon>
        <taxon>metagenomes</taxon>
        <taxon>ecological metagenomes</taxon>
    </lineage>
</organism>
<accession>A0A3B0T8F0</accession>
<dbReference type="PANTHER" id="PTHR35446">
    <property type="entry name" value="SI:CH211-175M2.5"/>
    <property type="match status" value="1"/>
</dbReference>
<dbReference type="SUPFAM" id="SSF69118">
    <property type="entry name" value="AhpD-like"/>
    <property type="match status" value="1"/>
</dbReference>
<name>A0A3B0T8F0_9ZZZZ</name>
<dbReference type="NCBIfam" id="TIGR00778">
    <property type="entry name" value="ahpD_dom"/>
    <property type="match status" value="1"/>
</dbReference>
<protein>
    <recommendedName>
        <fullName evidence="1">Carboxymuconolactone decarboxylase-like domain-containing protein</fullName>
    </recommendedName>
</protein>
<dbReference type="InterPro" id="IPR029032">
    <property type="entry name" value="AhpD-like"/>
</dbReference>
<dbReference type="GO" id="GO:0051920">
    <property type="term" value="F:peroxiredoxin activity"/>
    <property type="evidence" value="ECO:0007669"/>
    <property type="project" value="InterPro"/>
</dbReference>
<dbReference type="Gene3D" id="1.20.1290.10">
    <property type="entry name" value="AhpD-like"/>
    <property type="match status" value="1"/>
</dbReference>
<gene>
    <name evidence="2" type="ORF">MNBD_ALPHA08-1745</name>
</gene>
<dbReference type="Pfam" id="PF02627">
    <property type="entry name" value="CMD"/>
    <property type="match status" value="1"/>
</dbReference>
<dbReference type="PANTHER" id="PTHR35446:SF3">
    <property type="entry name" value="CMD DOMAIN-CONTAINING PROTEIN"/>
    <property type="match status" value="1"/>
</dbReference>
<proteinExistence type="predicted"/>